<sequence length="256" mass="29587">MVVKLTSQVPIFLPRFRFSPEVENIIQEQVDELLAQNLIKPSTSPYNFPVLPVKKRVPEGQPPKFRLCLDLRSLNKIAVKYNYPLPDINVTLQQMGGFAHYVKLDMANGFWQMGIHPDSEDYLSFSTAKGHFSMLRAPQGYISTPMWFQSALNNVFGELLFPMKMTVTRNVNGELITTEETRVRLQIYLDDAVLCCETFEILIKMLKLCLKKLLKYRLKLKISKCTFDAKSIDFLGHEVSKIGIRKQEKYINKIME</sequence>
<comment type="caution">
    <text evidence="2">The sequence shown here is derived from an EMBL/GenBank/DDBJ whole genome shotgun (WGS) entry which is preliminary data.</text>
</comment>
<reference evidence="2" key="1">
    <citation type="submission" date="2021-02" db="EMBL/GenBank/DDBJ databases">
        <authorList>
            <person name="Nowell W R."/>
        </authorList>
    </citation>
    <scope>NUCLEOTIDE SEQUENCE</scope>
</reference>
<dbReference type="InterPro" id="IPR043502">
    <property type="entry name" value="DNA/RNA_pol_sf"/>
</dbReference>
<dbReference type="InterPro" id="IPR000477">
    <property type="entry name" value="RT_dom"/>
</dbReference>
<dbReference type="Pfam" id="PF00078">
    <property type="entry name" value="RVT_1"/>
    <property type="match status" value="1"/>
</dbReference>
<evidence type="ECO:0000313" key="2">
    <source>
        <dbReference type="EMBL" id="CAF4384012.1"/>
    </source>
</evidence>
<dbReference type="PANTHER" id="PTHR33064">
    <property type="entry name" value="POL PROTEIN"/>
    <property type="match status" value="1"/>
</dbReference>
<dbReference type="Gene3D" id="3.10.10.10">
    <property type="entry name" value="HIV Type 1 Reverse Transcriptase, subunit A, domain 1"/>
    <property type="match status" value="1"/>
</dbReference>
<feature type="non-terminal residue" evidence="2">
    <location>
        <position position="256"/>
    </location>
</feature>
<feature type="domain" description="Reverse transcriptase" evidence="1">
    <location>
        <begin position="32"/>
        <end position="239"/>
    </location>
</feature>
<dbReference type="SUPFAM" id="SSF56672">
    <property type="entry name" value="DNA/RNA polymerases"/>
    <property type="match status" value="1"/>
</dbReference>
<accession>A0A820N7G3</accession>
<dbReference type="EMBL" id="CAJOBF010020800">
    <property type="protein sequence ID" value="CAF4384012.1"/>
    <property type="molecule type" value="Genomic_DNA"/>
</dbReference>
<dbReference type="InterPro" id="IPR051320">
    <property type="entry name" value="Viral_Replic_Matur_Polypro"/>
</dbReference>
<dbReference type="InterPro" id="IPR043128">
    <property type="entry name" value="Rev_trsase/Diguanyl_cyclase"/>
</dbReference>
<organism evidence="2 3">
    <name type="scientific">Rotaria magnacalcarata</name>
    <dbReference type="NCBI Taxonomy" id="392030"/>
    <lineage>
        <taxon>Eukaryota</taxon>
        <taxon>Metazoa</taxon>
        <taxon>Spiralia</taxon>
        <taxon>Gnathifera</taxon>
        <taxon>Rotifera</taxon>
        <taxon>Eurotatoria</taxon>
        <taxon>Bdelloidea</taxon>
        <taxon>Philodinida</taxon>
        <taxon>Philodinidae</taxon>
        <taxon>Rotaria</taxon>
    </lineage>
</organism>
<dbReference type="PANTHER" id="PTHR33064:SF37">
    <property type="entry name" value="RIBONUCLEASE H"/>
    <property type="match status" value="1"/>
</dbReference>
<protein>
    <recommendedName>
        <fullName evidence="1">Reverse transcriptase domain-containing protein</fullName>
    </recommendedName>
</protein>
<evidence type="ECO:0000313" key="3">
    <source>
        <dbReference type="Proteomes" id="UP000663842"/>
    </source>
</evidence>
<gene>
    <name evidence="2" type="ORF">UXM345_LOCUS37555</name>
</gene>
<dbReference type="CDD" id="cd01647">
    <property type="entry name" value="RT_LTR"/>
    <property type="match status" value="1"/>
</dbReference>
<proteinExistence type="predicted"/>
<dbReference type="Gene3D" id="3.30.70.270">
    <property type="match status" value="1"/>
</dbReference>
<dbReference type="AlphaFoldDB" id="A0A820N7G3"/>
<dbReference type="PROSITE" id="PS50878">
    <property type="entry name" value="RT_POL"/>
    <property type="match status" value="1"/>
</dbReference>
<name>A0A820N7G3_9BILA</name>
<dbReference type="Proteomes" id="UP000663842">
    <property type="component" value="Unassembled WGS sequence"/>
</dbReference>
<evidence type="ECO:0000259" key="1">
    <source>
        <dbReference type="PROSITE" id="PS50878"/>
    </source>
</evidence>